<dbReference type="InterPro" id="IPR015797">
    <property type="entry name" value="NUDIX_hydrolase-like_dom_sf"/>
</dbReference>
<dbReference type="PROSITE" id="PS51462">
    <property type="entry name" value="NUDIX"/>
    <property type="match status" value="1"/>
</dbReference>
<comment type="caution">
    <text evidence="2">The sequence shown here is derived from an EMBL/GenBank/DDBJ whole genome shotgun (WGS) entry which is preliminary data.</text>
</comment>
<dbReference type="GO" id="GO:0003824">
    <property type="term" value="F:catalytic activity"/>
    <property type="evidence" value="ECO:0007669"/>
    <property type="project" value="UniProtKB-ARBA"/>
</dbReference>
<dbReference type="PANTHER" id="PTHR10885">
    <property type="entry name" value="ISOPENTENYL-DIPHOSPHATE DELTA-ISOMERASE"/>
    <property type="match status" value="1"/>
</dbReference>
<reference evidence="2 3" key="1">
    <citation type="journal article" date="2016" name="Nat. Commun.">
        <title>Thousands of microbial genomes shed light on interconnected biogeochemical processes in an aquifer system.</title>
        <authorList>
            <person name="Anantharaman K."/>
            <person name="Brown C.T."/>
            <person name="Hug L.A."/>
            <person name="Sharon I."/>
            <person name="Castelle C.J."/>
            <person name="Probst A.J."/>
            <person name="Thomas B.C."/>
            <person name="Singh A."/>
            <person name="Wilkins M.J."/>
            <person name="Karaoz U."/>
            <person name="Brodie E.L."/>
            <person name="Williams K.H."/>
            <person name="Hubbard S.S."/>
            <person name="Banfield J.F."/>
        </authorList>
    </citation>
    <scope>NUCLEOTIDE SEQUENCE [LARGE SCALE GENOMIC DNA]</scope>
</reference>
<name>A0A1F6V3X1_9BACT</name>
<dbReference type="SUPFAM" id="SSF55811">
    <property type="entry name" value="Nudix"/>
    <property type="match status" value="1"/>
</dbReference>
<dbReference type="Proteomes" id="UP000178985">
    <property type="component" value="Unassembled WGS sequence"/>
</dbReference>
<protein>
    <recommendedName>
        <fullName evidence="1">Nudix hydrolase domain-containing protein</fullName>
    </recommendedName>
</protein>
<dbReference type="Pfam" id="PF00293">
    <property type="entry name" value="NUDIX"/>
    <property type="match status" value="1"/>
</dbReference>
<accession>A0A1F6V3X1</accession>
<dbReference type="PANTHER" id="PTHR10885:SF0">
    <property type="entry name" value="ISOPENTENYL-DIPHOSPHATE DELTA-ISOMERASE"/>
    <property type="match status" value="1"/>
</dbReference>
<evidence type="ECO:0000313" key="2">
    <source>
        <dbReference type="EMBL" id="OGI64373.1"/>
    </source>
</evidence>
<dbReference type="EMBL" id="MFTO01000002">
    <property type="protein sequence ID" value="OGI64373.1"/>
    <property type="molecule type" value="Genomic_DNA"/>
</dbReference>
<dbReference type="AlphaFoldDB" id="A0A1F6V3X1"/>
<evidence type="ECO:0000259" key="1">
    <source>
        <dbReference type="PROSITE" id="PS51462"/>
    </source>
</evidence>
<dbReference type="Gene3D" id="3.90.79.10">
    <property type="entry name" value="Nucleoside Triphosphate Pyrophosphohydrolase"/>
    <property type="match status" value="1"/>
</dbReference>
<sequence length="162" mass="18920">MRIPIVNEQDEVIGYKERDECGPDDIMRVSLIWITDENENILLQQRKLTKKKNPGKWGPAVAGGVEEGETYESNAYKEMEEEIGLKDVLIYESNKFYGKTNVGKRFCQLYTAQIQRSTQLIPKEDEVEQLKWFSKQELGQYIKDKPDDFVGLMQDLKVFYNI</sequence>
<feature type="domain" description="Nudix hydrolase" evidence="1">
    <location>
        <begin position="25"/>
        <end position="155"/>
    </location>
</feature>
<gene>
    <name evidence="2" type="ORF">A2733_00135</name>
</gene>
<proteinExistence type="predicted"/>
<dbReference type="InterPro" id="IPR000086">
    <property type="entry name" value="NUDIX_hydrolase_dom"/>
</dbReference>
<organism evidence="2 3">
    <name type="scientific">Candidatus Nomurabacteria bacterium RIFCSPHIGHO2_01_FULL_40_20</name>
    <dbReference type="NCBI Taxonomy" id="1801738"/>
    <lineage>
        <taxon>Bacteria</taxon>
        <taxon>Candidatus Nomuraibacteriota</taxon>
    </lineage>
</organism>
<evidence type="ECO:0000313" key="3">
    <source>
        <dbReference type="Proteomes" id="UP000178985"/>
    </source>
</evidence>